<sequence>MLLRFLSLFTLHLSLFTLLPAADVAELMAPANKITVGQNDAPWRELATALAANGNVTAPFTENRYLPFKKIPVVFTGDMRLSPERGLSLAYTKPENQLMIVDAQGVLLRDARGRQRELPNEPRAQAATTALLHVMRFDLTELAKNFDLYGLRTGDDWQLVFDPRPGELASVLTRLVITGQGAAVKKIEMRKSAFQGIEILIGDVRTHAEFTPEELKKSFR</sequence>
<dbReference type="CDD" id="cd16325">
    <property type="entry name" value="LolA"/>
    <property type="match status" value="1"/>
</dbReference>
<accession>A0A290Q7J9</accession>
<evidence type="ECO:0000313" key="3">
    <source>
        <dbReference type="EMBL" id="ATC64393.1"/>
    </source>
</evidence>
<dbReference type="OrthoDB" id="194744at2"/>
<reference evidence="3 4" key="1">
    <citation type="submission" date="2017-09" db="EMBL/GenBank/DDBJ databases">
        <title>Complete genome sequence of Verrucomicrobial strain HZ-65, isolated from freshwater.</title>
        <authorList>
            <person name="Choi A."/>
        </authorList>
    </citation>
    <scope>NUCLEOTIDE SEQUENCE [LARGE SCALE GENOMIC DNA]</scope>
    <source>
        <strain evidence="3 4">HZ-65</strain>
    </source>
</reference>
<keyword evidence="4" id="KW-1185">Reference proteome</keyword>
<dbReference type="InterPro" id="IPR004564">
    <property type="entry name" value="OM_lipoprot_carrier_LolA-like"/>
</dbReference>
<dbReference type="AlphaFoldDB" id="A0A290Q7J9"/>
<dbReference type="EMBL" id="CP023344">
    <property type="protein sequence ID" value="ATC64393.1"/>
    <property type="molecule type" value="Genomic_DNA"/>
</dbReference>
<evidence type="ECO:0008006" key="5">
    <source>
        <dbReference type="Google" id="ProtNLM"/>
    </source>
</evidence>
<dbReference type="Pfam" id="PF19574">
    <property type="entry name" value="LolA_3"/>
    <property type="match status" value="1"/>
</dbReference>
<proteinExistence type="predicted"/>
<dbReference type="KEGG" id="vbh:CMV30_10735"/>
<dbReference type="RefSeq" id="WP_096056025.1">
    <property type="nucleotide sequence ID" value="NZ_CP023344.1"/>
</dbReference>
<gene>
    <name evidence="3" type="ORF">CMV30_10735</name>
</gene>
<feature type="signal peptide" evidence="2">
    <location>
        <begin position="1"/>
        <end position="21"/>
    </location>
</feature>
<dbReference type="Proteomes" id="UP000217265">
    <property type="component" value="Chromosome"/>
</dbReference>
<organism evidence="3 4">
    <name type="scientific">Nibricoccus aquaticus</name>
    <dbReference type="NCBI Taxonomy" id="2576891"/>
    <lineage>
        <taxon>Bacteria</taxon>
        <taxon>Pseudomonadati</taxon>
        <taxon>Verrucomicrobiota</taxon>
        <taxon>Opitutia</taxon>
        <taxon>Opitutales</taxon>
        <taxon>Opitutaceae</taxon>
        <taxon>Nibricoccus</taxon>
    </lineage>
</organism>
<dbReference type="SUPFAM" id="SSF89392">
    <property type="entry name" value="Prokaryotic lipoproteins and lipoprotein localization factors"/>
    <property type="match status" value="1"/>
</dbReference>
<evidence type="ECO:0000313" key="4">
    <source>
        <dbReference type="Proteomes" id="UP000217265"/>
    </source>
</evidence>
<dbReference type="InterPro" id="IPR029046">
    <property type="entry name" value="LolA/LolB/LppX"/>
</dbReference>
<dbReference type="Gene3D" id="2.50.20.10">
    <property type="entry name" value="Lipoprotein localisation LolA/LolB/LppX"/>
    <property type="match status" value="1"/>
</dbReference>
<name>A0A290Q7J9_9BACT</name>
<feature type="chain" id="PRO_5012471139" description="Outer membrane lipoprotein carrier protein LolA" evidence="2">
    <location>
        <begin position="22"/>
        <end position="220"/>
    </location>
</feature>
<keyword evidence="1 2" id="KW-0732">Signal</keyword>
<evidence type="ECO:0000256" key="2">
    <source>
        <dbReference type="SAM" id="SignalP"/>
    </source>
</evidence>
<protein>
    <recommendedName>
        <fullName evidence="5">Outer membrane lipoprotein carrier protein LolA</fullName>
    </recommendedName>
</protein>
<evidence type="ECO:0000256" key="1">
    <source>
        <dbReference type="ARBA" id="ARBA00022729"/>
    </source>
</evidence>